<evidence type="ECO:0000313" key="6">
    <source>
        <dbReference type="EMBL" id="XCC97961.1"/>
    </source>
</evidence>
<dbReference type="InterPro" id="IPR036390">
    <property type="entry name" value="WH_DNA-bd_sf"/>
</dbReference>
<evidence type="ECO:0000256" key="3">
    <source>
        <dbReference type="ARBA" id="ARBA00023125"/>
    </source>
</evidence>
<organism evidence="6">
    <name type="scientific">Alloyangia sp. H15</name>
    <dbReference type="NCBI Taxonomy" id="3029062"/>
    <lineage>
        <taxon>Bacteria</taxon>
        <taxon>Pseudomonadati</taxon>
        <taxon>Pseudomonadota</taxon>
        <taxon>Alphaproteobacteria</taxon>
        <taxon>Rhodobacterales</taxon>
        <taxon>Roseobacteraceae</taxon>
        <taxon>Alloyangia</taxon>
    </lineage>
</organism>
<dbReference type="Gene3D" id="3.40.190.290">
    <property type="match status" value="1"/>
</dbReference>
<dbReference type="EMBL" id="CP123390">
    <property type="protein sequence ID" value="XCC97961.1"/>
    <property type="molecule type" value="Genomic_DNA"/>
</dbReference>
<evidence type="ECO:0000256" key="4">
    <source>
        <dbReference type="ARBA" id="ARBA00023163"/>
    </source>
</evidence>
<reference evidence="6" key="1">
    <citation type="submission" date="2023-02" db="EMBL/GenBank/DDBJ databases">
        <title>Description and genomic characterization of Salipiger bruguierae sp. nov., isolated from the sediment of mangrove plant Bruguiera sexangula.</title>
        <authorList>
            <person name="Long M."/>
        </authorList>
    </citation>
    <scope>NUCLEOTIDE SEQUENCE</scope>
    <source>
        <strain evidence="6">H15</strain>
        <plasmid evidence="6">unnamed5</plasmid>
    </source>
</reference>
<dbReference type="GO" id="GO:0003677">
    <property type="term" value="F:DNA binding"/>
    <property type="evidence" value="ECO:0007669"/>
    <property type="project" value="UniProtKB-KW"/>
</dbReference>
<dbReference type="Gene3D" id="1.10.10.10">
    <property type="entry name" value="Winged helix-like DNA-binding domain superfamily/Winged helix DNA-binding domain"/>
    <property type="match status" value="1"/>
</dbReference>
<keyword evidence="6" id="KW-0614">Plasmid</keyword>
<evidence type="ECO:0000256" key="2">
    <source>
        <dbReference type="ARBA" id="ARBA00023015"/>
    </source>
</evidence>
<name>A0AAU8ATH3_9RHOB</name>
<dbReference type="PANTHER" id="PTHR30419">
    <property type="entry name" value="HTH-TYPE TRANSCRIPTIONAL REGULATOR YBHD"/>
    <property type="match status" value="1"/>
</dbReference>
<comment type="similarity">
    <text evidence="1">Belongs to the LysR transcriptional regulatory family.</text>
</comment>
<dbReference type="SUPFAM" id="SSF46785">
    <property type="entry name" value="Winged helix' DNA-binding domain"/>
    <property type="match status" value="1"/>
</dbReference>
<dbReference type="PANTHER" id="PTHR30419:SF8">
    <property type="entry name" value="NITROGEN ASSIMILATION TRANSCRIPTIONAL ACTIVATOR-RELATED"/>
    <property type="match status" value="1"/>
</dbReference>
<accession>A0AAU8ATH3</accession>
<dbReference type="PROSITE" id="PS50931">
    <property type="entry name" value="HTH_LYSR"/>
    <property type="match status" value="1"/>
</dbReference>
<dbReference type="Pfam" id="PF03466">
    <property type="entry name" value="LysR_substrate"/>
    <property type="match status" value="1"/>
</dbReference>
<feature type="domain" description="HTH lysR-type" evidence="5">
    <location>
        <begin position="1"/>
        <end position="59"/>
    </location>
</feature>
<dbReference type="InterPro" id="IPR005119">
    <property type="entry name" value="LysR_subst-bd"/>
</dbReference>
<dbReference type="RefSeq" id="WP_353476839.1">
    <property type="nucleotide sequence ID" value="NZ_CP123390.1"/>
</dbReference>
<dbReference type="GO" id="GO:0003700">
    <property type="term" value="F:DNA-binding transcription factor activity"/>
    <property type="evidence" value="ECO:0007669"/>
    <property type="project" value="InterPro"/>
</dbReference>
<dbReference type="GO" id="GO:0005829">
    <property type="term" value="C:cytosol"/>
    <property type="evidence" value="ECO:0007669"/>
    <property type="project" value="TreeGrafter"/>
</dbReference>
<proteinExistence type="inferred from homology"/>
<keyword evidence="4" id="KW-0804">Transcription</keyword>
<evidence type="ECO:0000256" key="1">
    <source>
        <dbReference type="ARBA" id="ARBA00009437"/>
    </source>
</evidence>
<keyword evidence="3" id="KW-0238">DNA-binding</keyword>
<dbReference type="SUPFAM" id="SSF53850">
    <property type="entry name" value="Periplasmic binding protein-like II"/>
    <property type="match status" value="1"/>
</dbReference>
<evidence type="ECO:0000259" key="5">
    <source>
        <dbReference type="PROSITE" id="PS50931"/>
    </source>
</evidence>
<dbReference type="AlphaFoldDB" id="A0AAU8ATH3"/>
<dbReference type="InterPro" id="IPR036388">
    <property type="entry name" value="WH-like_DNA-bd_sf"/>
</dbReference>
<dbReference type="InterPro" id="IPR050950">
    <property type="entry name" value="HTH-type_LysR_regulators"/>
</dbReference>
<sequence>MLHSRMLTYLDEVARAGSVRKAAERLNVSPTAVNRQVLLLEEAMGEPLFQRLPRGMKLTAAGEVVIEHVRRTMRDYRRISERLETMRGLGGNEVRIATMNGLVSGAVPRVLQEFAADHPHVRVSCRTAFIRDIVQQVLDGESDIGLGYNLPQDPQLTVHRSYEAPLGVVVSPDHPLARRGQLRPSDCLPYPLILPDETLRMHRVIRDCFLAAGAEIRPSYQTNSIDMMRQMALTSDGLCFLPAFDVAPELAERRLVHIPLADRAMAANRLMLMTRRGQVLGPVTLTFMDRLMQYLDACD</sequence>
<geneLocation type="plasmid" evidence="6">
    <name>unnamed5</name>
</geneLocation>
<dbReference type="InterPro" id="IPR000847">
    <property type="entry name" value="LysR_HTH_N"/>
</dbReference>
<protein>
    <submittedName>
        <fullName evidence="6">LysR family transcriptional regulator</fullName>
    </submittedName>
</protein>
<keyword evidence="2" id="KW-0805">Transcription regulation</keyword>
<gene>
    <name evidence="6" type="ORF">PVT71_28690</name>
</gene>
<dbReference type="Pfam" id="PF00126">
    <property type="entry name" value="HTH_1"/>
    <property type="match status" value="1"/>
</dbReference>